<dbReference type="RefSeq" id="WP_106091873.1">
    <property type="nucleotide sequence ID" value="NZ_PVNL01000101.1"/>
</dbReference>
<evidence type="ECO:0000256" key="2">
    <source>
        <dbReference type="SAM" id="Phobius"/>
    </source>
</evidence>
<sequence length="651" mass="70074">MHSENDDQPGLQDQIDAPAAWVGAAGVSGDYVIGSERAPRLHRTLMVLGPLGLALAIVLSLWSMSRKLDHSVNIQVETIWVASEQLAIRTQIVDAELAPLASEVEVTARLEDAAGGTHELGALELVGPGLSQGVISVPEVAPGASELVLHVSVPNADSFDERVPVEIVSKRGVGSGRQVVSENMLQWADDTDPQPEGVRIDLRPDGRLLAGFDNRLFVRVTDPSGQPWAPKPPTPATIQVLLISGEFNDAVGALDHPPVLYEGPVDALGLASFHGVLSSDVVRFEVRLTGETEIAQAAEALAAEAAANGANTSDTDPQSAEVDPSEGPAAAQLPSELLPGDGPPTTDTRYLSGPKRRLRFVSHAGTVRITATTDFAHPGDTITIAVEALSARKPVFVDVHGPAGAWLDTMTPPLQVPQDRDWTVPQQLTSAVNDAPFVQFEAYQSMLRPEDSSAIARIQLAPSGAQRSASLRPLIDRQREQLSLPRVDREFEIGRERAYLTHVQAQLDARVLDADAITRARAFLIGSLEAVVHGPPQSLNTRSREEQTLATFKRNWTLGIRWFLLGGGGLFILVMSTLVWRNQRRLEAQTSVALGLVAGGPSPLDEETYEDQSRAILQARRQMLARGMLTVVFMIATLLLTVAMLESLVWA</sequence>
<keyword evidence="2" id="KW-0812">Transmembrane</keyword>
<dbReference type="EMBL" id="PVNL01000101">
    <property type="protein sequence ID" value="PRQ04800.1"/>
    <property type="molecule type" value="Genomic_DNA"/>
</dbReference>
<organism evidence="3 4">
    <name type="scientific">Enhygromyxa salina</name>
    <dbReference type="NCBI Taxonomy" id="215803"/>
    <lineage>
        <taxon>Bacteria</taxon>
        <taxon>Pseudomonadati</taxon>
        <taxon>Myxococcota</taxon>
        <taxon>Polyangia</taxon>
        <taxon>Nannocystales</taxon>
        <taxon>Nannocystaceae</taxon>
        <taxon>Enhygromyxa</taxon>
    </lineage>
</organism>
<gene>
    <name evidence="3" type="ORF">ENSA7_49730</name>
</gene>
<evidence type="ECO:0000313" key="3">
    <source>
        <dbReference type="EMBL" id="PRQ04800.1"/>
    </source>
</evidence>
<protein>
    <submittedName>
        <fullName evidence="3">Uncharacterized protein</fullName>
    </submittedName>
</protein>
<feature type="transmembrane region" description="Helical" evidence="2">
    <location>
        <begin position="623"/>
        <end position="645"/>
    </location>
</feature>
<evidence type="ECO:0000313" key="4">
    <source>
        <dbReference type="Proteomes" id="UP000238823"/>
    </source>
</evidence>
<reference evidence="3 4" key="1">
    <citation type="submission" date="2018-03" db="EMBL/GenBank/DDBJ databases">
        <title>Draft Genome Sequences of the Obligatory Marine Myxobacteria Enhygromyxa salina SWB007.</title>
        <authorList>
            <person name="Poehlein A."/>
            <person name="Moghaddam J.A."/>
            <person name="Harms H."/>
            <person name="Alanjari M."/>
            <person name="Koenig G.M."/>
            <person name="Daniel R."/>
            <person name="Schaeberle T.F."/>
        </authorList>
    </citation>
    <scope>NUCLEOTIDE SEQUENCE [LARGE SCALE GENOMIC DNA]</scope>
    <source>
        <strain evidence="3 4">SWB007</strain>
    </source>
</reference>
<feature type="region of interest" description="Disordered" evidence="1">
    <location>
        <begin position="306"/>
        <end position="351"/>
    </location>
</feature>
<proteinExistence type="predicted"/>
<evidence type="ECO:0000256" key="1">
    <source>
        <dbReference type="SAM" id="MobiDB-lite"/>
    </source>
</evidence>
<name>A0A2S9YIA5_9BACT</name>
<dbReference type="OrthoDB" id="5493103at2"/>
<keyword evidence="2" id="KW-0472">Membrane</keyword>
<dbReference type="Proteomes" id="UP000238823">
    <property type="component" value="Unassembled WGS sequence"/>
</dbReference>
<feature type="transmembrane region" description="Helical" evidence="2">
    <location>
        <begin position="562"/>
        <end position="580"/>
    </location>
</feature>
<dbReference type="AlphaFoldDB" id="A0A2S9YIA5"/>
<feature type="transmembrane region" description="Helical" evidence="2">
    <location>
        <begin position="45"/>
        <end position="64"/>
    </location>
</feature>
<accession>A0A2S9YIA5</accession>
<comment type="caution">
    <text evidence="3">The sequence shown here is derived from an EMBL/GenBank/DDBJ whole genome shotgun (WGS) entry which is preliminary data.</text>
</comment>
<keyword evidence="2" id="KW-1133">Transmembrane helix</keyword>